<evidence type="ECO:0000256" key="2">
    <source>
        <dbReference type="ARBA" id="ARBA00006434"/>
    </source>
</evidence>
<keyword evidence="11" id="KW-0739">Sodium transport</keyword>
<evidence type="ECO:0000256" key="5">
    <source>
        <dbReference type="ARBA" id="ARBA00022692"/>
    </source>
</evidence>
<evidence type="ECO:0000256" key="4">
    <source>
        <dbReference type="ARBA" id="ARBA00022475"/>
    </source>
</evidence>
<feature type="transmembrane region" description="Helical" evidence="14">
    <location>
        <begin position="181"/>
        <end position="199"/>
    </location>
</feature>
<evidence type="ECO:0000256" key="7">
    <source>
        <dbReference type="ARBA" id="ARBA00022989"/>
    </source>
</evidence>
<organism evidence="15 16">
    <name type="scientific">Alkaliphilus oremlandii (strain OhILAs)</name>
    <name type="common">Clostridium oremlandii (strain OhILAs)</name>
    <dbReference type="NCBI Taxonomy" id="350688"/>
    <lineage>
        <taxon>Bacteria</taxon>
        <taxon>Bacillati</taxon>
        <taxon>Bacillota</taxon>
        <taxon>Clostridia</taxon>
        <taxon>Peptostreptococcales</taxon>
        <taxon>Natronincolaceae</taxon>
        <taxon>Alkaliphilus</taxon>
    </lineage>
</organism>
<dbReference type="AlphaFoldDB" id="A8MJJ1"/>
<dbReference type="SUPFAM" id="SSF46785">
    <property type="entry name" value="Winged helix' DNA-binding domain"/>
    <property type="match status" value="1"/>
</dbReference>
<evidence type="ECO:0000313" key="15">
    <source>
        <dbReference type="EMBL" id="ABW19973.1"/>
    </source>
</evidence>
<name>A8MJJ1_ALKOO</name>
<proteinExistence type="inferred from homology"/>
<dbReference type="Pfam" id="PF00474">
    <property type="entry name" value="SSF"/>
    <property type="match status" value="1"/>
</dbReference>
<comment type="similarity">
    <text evidence="2 13">Belongs to the sodium:solute symporter (SSF) (TC 2.A.21) family.</text>
</comment>
<dbReference type="PANTHER" id="PTHR48086">
    <property type="entry name" value="SODIUM/PROLINE SYMPORTER-RELATED"/>
    <property type="match status" value="1"/>
</dbReference>
<evidence type="ECO:0000256" key="3">
    <source>
        <dbReference type="ARBA" id="ARBA00022448"/>
    </source>
</evidence>
<keyword evidence="16" id="KW-1185">Reference proteome</keyword>
<dbReference type="EMBL" id="CP000853">
    <property type="protein sequence ID" value="ABW19973.1"/>
    <property type="molecule type" value="Genomic_DNA"/>
</dbReference>
<dbReference type="GO" id="GO:0005886">
    <property type="term" value="C:plasma membrane"/>
    <property type="evidence" value="ECO:0007669"/>
    <property type="project" value="UniProtKB-SubCell"/>
</dbReference>
<keyword evidence="4" id="KW-1003">Cell membrane</keyword>
<dbReference type="InterPro" id="IPR050277">
    <property type="entry name" value="Sodium:Solute_Symporter"/>
</dbReference>
<gene>
    <name evidence="15" type="ordered locus">Clos_2441</name>
</gene>
<keyword evidence="7 14" id="KW-1133">Transmembrane helix</keyword>
<evidence type="ECO:0000256" key="10">
    <source>
        <dbReference type="ARBA" id="ARBA00023136"/>
    </source>
</evidence>
<dbReference type="Gene3D" id="1.20.1730.10">
    <property type="entry name" value="Sodium/glucose cotransporter"/>
    <property type="match status" value="1"/>
</dbReference>
<feature type="transmembrane region" description="Helical" evidence="14">
    <location>
        <begin position="276"/>
        <end position="294"/>
    </location>
</feature>
<keyword evidence="8" id="KW-0915">Sodium</keyword>
<feature type="transmembrane region" description="Helical" evidence="14">
    <location>
        <begin position="151"/>
        <end position="169"/>
    </location>
</feature>
<dbReference type="GO" id="GO:0006814">
    <property type="term" value="P:sodium ion transport"/>
    <property type="evidence" value="ECO:0007669"/>
    <property type="project" value="UniProtKB-KW"/>
</dbReference>
<dbReference type="KEGG" id="aoe:Clos_2441"/>
<sequence>MVNIAFIIYAVIFLALLIGSGFIAKKWVSDSDDFIIAGREISLPVNILGVVAIGFAGTSITLAPGFSVLYGIKGGIVWGVIYSLFGLLLYANLFSNFIRRSGAQTLPEYFETRYDGRVRGLVAMTSVIGMCGILANNIVSLSSIVSGYTGWPVFLITAVGFLVILIFATMSGMWATTITDFIQVIIGTIAVPVFLMILVRKYGGMEYFNTWLSGDWINQGLSGATLPGLSMKYPSVITFAILFGTALVWGNNYYWIKIASCRNEKVAKKSYTIGSIYLIIVFMVPLSFIGIYAGTAMPEVFTLAGGSIAHTAAYGVIAKVIPPFLSSLFIVGAAAAALSTSSTSAMGATSTATRDIYKRMINKTATPKETLKASKGIMALIILVTWGMTFFPGGPTYLFAFANAWLTPPAVLLLLGALWPRFNSRGAFWGVLSGMITMIALTVTELTGIFVIGNWTHMAIVGFLVSLVVGIIAALTASPKYYGVAEWNIKANESNRKNIKLDPFDLKVLEMIRIGHQYLADITDGLKVDSKISNESIERLDQGGYIERAGLVGSKFFTFNITEKGESILPKLNENEDRMMKEYLTPKYVDFLEIVLKDPDKAGKFAKDHDMGSLQMSSMISHLARRGYILEKGMFKRKVEITEKGKSIVSQYKNPKLA</sequence>
<dbReference type="STRING" id="350688.Clos_2441"/>
<comment type="subcellular location">
    <subcellularLocation>
        <location evidence="1">Cell membrane</location>
        <topology evidence="1">Multi-pass membrane protein</topology>
    </subcellularLocation>
</comment>
<accession>A8MJJ1</accession>
<evidence type="ECO:0000256" key="6">
    <source>
        <dbReference type="ARBA" id="ARBA00022847"/>
    </source>
</evidence>
<dbReference type="HOGENOM" id="CLU_414862_0_0_9"/>
<evidence type="ECO:0000256" key="8">
    <source>
        <dbReference type="ARBA" id="ARBA00023053"/>
    </source>
</evidence>
<keyword evidence="5 14" id="KW-0812">Transmembrane</keyword>
<dbReference type="InterPro" id="IPR036390">
    <property type="entry name" value="WH_DNA-bd_sf"/>
</dbReference>
<keyword evidence="3" id="KW-0813">Transport</keyword>
<feature type="transmembrane region" description="Helical" evidence="14">
    <location>
        <begin position="458"/>
        <end position="477"/>
    </location>
</feature>
<keyword evidence="6" id="KW-0769">Symport</keyword>
<dbReference type="CDD" id="cd10322">
    <property type="entry name" value="SLC5sbd"/>
    <property type="match status" value="1"/>
</dbReference>
<reference evidence="16" key="1">
    <citation type="submission" date="2007-10" db="EMBL/GenBank/DDBJ databases">
        <title>Complete genome of Alkaliphilus oremlandii OhILAs.</title>
        <authorList>
            <person name="Copeland A."/>
            <person name="Lucas S."/>
            <person name="Lapidus A."/>
            <person name="Barry K."/>
            <person name="Detter J.C."/>
            <person name="Glavina del Rio T."/>
            <person name="Hammon N."/>
            <person name="Israni S."/>
            <person name="Dalin E."/>
            <person name="Tice H."/>
            <person name="Pitluck S."/>
            <person name="Chain P."/>
            <person name="Malfatti S."/>
            <person name="Shin M."/>
            <person name="Vergez L."/>
            <person name="Schmutz J."/>
            <person name="Larimer F."/>
            <person name="Land M."/>
            <person name="Hauser L."/>
            <person name="Kyrpides N."/>
            <person name="Mikhailova N."/>
            <person name="Stolz J.F."/>
            <person name="Dawson A."/>
            <person name="Fisher E."/>
            <person name="Crable B."/>
            <person name="Perera E."/>
            <person name="Lisak J."/>
            <person name="Ranganathan M."/>
            <person name="Basu P."/>
            <person name="Richardson P."/>
        </authorList>
    </citation>
    <scope>NUCLEOTIDE SEQUENCE [LARGE SCALE GENOMIC DNA]</scope>
    <source>
        <strain evidence="16">OhILAs</strain>
    </source>
</reference>
<feature type="transmembrane region" description="Helical" evidence="14">
    <location>
        <begin position="397"/>
        <end position="419"/>
    </location>
</feature>
<dbReference type="Proteomes" id="UP000000269">
    <property type="component" value="Chromosome"/>
</dbReference>
<dbReference type="eggNOG" id="COG0591">
    <property type="taxonomic scope" value="Bacteria"/>
</dbReference>
<feature type="transmembrane region" description="Helical" evidence="14">
    <location>
        <begin position="76"/>
        <end position="98"/>
    </location>
</feature>
<evidence type="ECO:0000256" key="12">
    <source>
        <dbReference type="ARBA" id="ARBA00033708"/>
    </source>
</evidence>
<dbReference type="InterPro" id="IPR038377">
    <property type="entry name" value="Na/Glc_symporter_sf"/>
</dbReference>
<comment type="catalytic activity">
    <reaction evidence="12">
        <text>L-proline(in) + Na(+)(in) = L-proline(out) + Na(+)(out)</text>
        <dbReference type="Rhea" id="RHEA:28967"/>
        <dbReference type="ChEBI" id="CHEBI:29101"/>
        <dbReference type="ChEBI" id="CHEBI:60039"/>
    </reaction>
</comment>
<keyword evidence="10 14" id="KW-0472">Membrane</keyword>
<evidence type="ECO:0000313" key="16">
    <source>
        <dbReference type="Proteomes" id="UP000000269"/>
    </source>
</evidence>
<dbReference type="PANTHER" id="PTHR48086:SF3">
    <property type="entry name" value="SODIUM_PROLINE SYMPORTER"/>
    <property type="match status" value="1"/>
</dbReference>
<protein>
    <submittedName>
        <fullName evidence="15">Na+/solute symporter</fullName>
    </submittedName>
</protein>
<dbReference type="RefSeq" id="WP_012160280.1">
    <property type="nucleotide sequence ID" value="NC_009922.1"/>
</dbReference>
<feature type="transmembrane region" description="Helical" evidence="14">
    <location>
        <begin position="328"/>
        <end position="352"/>
    </location>
</feature>
<feature type="transmembrane region" description="Helical" evidence="14">
    <location>
        <begin position="236"/>
        <end position="255"/>
    </location>
</feature>
<evidence type="ECO:0000256" key="14">
    <source>
        <dbReference type="SAM" id="Phobius"/>
    </source>
</evidence>
<evidence type="ECO:0000256" key="13">
    <source>
        <dbReference type="RuleBase" id="RU362091"/>
    </source>
</evidence>
<dbReference type="OrthoDB" id="1263at2"/>
<keyword evidence="9" id="KW-0406">Ion transport</keyword>
<feature type="transmembrane region" description="Helical" evidence="14">
    <location>
        <begin position="426"/>
        <end position="452"/>
    </location>
</feature>
<feature type="transmembrane region" description="Helical" evidence="14">
    <location>
        <begin position="373"/>
        <end position="391"/>
    </location>
</feature>
<dbReference type="GO" id="GO:0015293">
    <property type="term" value="F:symporter activity"/>
    <property type="evidence" value="ECO:0007669"/>
    <property type="project" value="UniProtKB-KW"/>
</dbReference>
<evidence type="ECO:0000256" key="1">
    <source>
        <dbReference type="ARBA" id="ARBA00004651"/>
    </source>
</evidence>
<dbReference type="InterPro" id="IPR001734">
    <property type="entry name" value="Na/solute_symporter"/>
</dbReference>
<evidence type="ECO:0000256" key="11">
    <source>
        <dbReference type="ARBA" id="ARBA00023201"/>
    </source>
</evidence>
<dbReference type="PROSITE" id="PS50283">
    <property type="entry name" value="NA_SOLUT_SYMP_3"/>
    <property type="match status" value="1"/>
</dbReference>
<evidence type="ECO:0000256" key="9">
    <source>
        <dbReference type="ARBA" id="ARBA00023065"/>
    </source>
</evidence>
<feature type="transmembrane region" description="Helical" evidence="14">
    <location>
        <begin position="45"/>
        <end position="70"/>
    </location>
</feature>
<feature type="transmembrane region" description="Helical" evidence="14">
    <location>
        <begin position="118"/>
        <end position="139"/>
    </location>
</feature>
<feature type="transmembrane region" description="Helical" evidence="14">
    <location>
        <begin position="6"/>
        <end position="24"/>
    </location>
</feature>